<dbReference type="Proteomes" id="UP001152888">
    <property type="component" value="Unassembled WGS sequence"/>
</dbReference>
<evidence type="ECO:0000256" key="1">
    <source>
        <dbReference type="SAM" id="MobiDB-lite"/>
    </source>
</evidence>
<accession>A0A9P0PQ13</accession>
<gene>
    <name evidence="2" type="ORF">ACAOBT_LOCUS19004</name>
</gene>
<dbReference type="EMBL" id="CAKOFQ010007062">
    <property type="protein sequence ID" value="CAH1989390.1"/>
    <property type="molecule type" value="Genomic_DNA"/>
</dbReference>
<evidence type="ECO:0000313" key="3">
    <source>
        <dbReference type="Proteomes" id="UP001152888"/>
    </source>
</evidence>
<evidence type="ECO:0000313" key="2">
    <source>
        <dbReference type="EMBL" id="CAH1989390.1"/>
    </source>
</evidence>
<keyword evidence="3" id="KW-1185">Reference proteome</keyword>
<sequence length="85" mass="9544">MIPTSVRETRDDATNGEAGREKREENPVVARPIPRQIDLAQWVNSSHVRCTALINLPVAKQRQRALQDGSSSLEVMDGIILPRKR</sequence>
<name>A0A9P0PQ13_ACAOB</name>
<dbReference type="AlphaFoldDB" id="A0A9P0PQ13"/>
<organism evidence="2 3">
    <name type="scientific">Acanthoscelides obtectus</name>
    <name type="common">Bean weevil</name>
    <name type="synonym">Bruchus obtectus</name>
    <dbReference type="NCBI Taxonomy" id="200917"/>
    <lineage>
        <taxon>Eukaryota</taxon>
        <taxon>Metazoa</taxon>
        <taxon>Ecdysozoa</taxon>
        <taxon>Arthropoda</taxon>
        <taxon>Hexapoda</taxon>
        <taxon>Insecta</taxon>
        <taxon>Pterygota</taxon>
        <taxon>Neoptera</taxon>
        <taxon>Endopterygota</taxon>
        <taxon>Coleoptera</taxon>
        <taxon>Polyphaga</taxon>
        <taxon>Cucujiformia</taxon>
        <taxon>Chrysomeloidea</taxon>
        <taxon>Chrysomelidae</taxon>
        <taxon>Bruchinae</taxon>
        <taxon>Bruchini</taxon>
        <taxon>Acanthoscelides</taxon>
    </lineage>
</organism>
<protein>
    <submittedName>
        <fullName evidence="2">Uncharacterized protein</fullName>
    </submittedName>
</protein>
<reference evidence="2" key="1">
    <citation type="submission" date="2022-03" db="EMBL/GenBank/DDBJ databases">
        <authorList>
            <person name="Sayadi A."/>
        </authorList>
    </citation>
    <scope>NUCLEOTIDE SEQUENCE</scope>
</reference>
<comment type="caution">
    <text evidence="2">The sequence shown here is derived from an EMBL/GenBank/DDBJ whole genome shotgun (WGS) entry which is preliminary data.</text>
</comment>
<feature type="compositionally biased region" description="Basic and acidic residues" evidence="1">
    <location>
        <begin position="7"/>
        <end position="26"/>
    </location>
</feature>
<proteinExistence type="predicted"/>
<dbReference type="OrthoDB" id="10515115at2759"/>
<feature type="region of interest" description="Disordered" evidence="1">
    <location>
        <begin position="1"/>
        <end position="29"/>
    </location>
</feature>